<accession>A0A8S1PPN8</accession>
<evidence type="ECO:0000313" key="2">
    <source>
        <dbReference type="EMBL" id="CAD8105430.1"/>
    </source>
</evidence>
<keyword evidence="3" id="KW-1185">Reference proteome</keyword>
<reference evidence="2" key="1">
    <citation type="submission" date="2021-01" db="EMBL/GenBank/DDBJ databases">
        <authorList>
            <consortium name="Genoscope - CEA"/>
            <person name="William W."/>
        </authorList>
    </citation>
    <scope>NUCLEOTIDE SEQUENCE</scope>
</reference>
<organism evidence="2 3">
    <name type="scientific">Paramecium sonneborni</name>
    <dbReference type="NCBI Taxonomy" id="65129"/>
    <lineage>
        <taxon>Eukaryota</taxon>
        <taxon>Sar</taxon>
        <taxon>Alveolata</taxon>
        <taxon>Ciliophora</taxon>
        <taxon>Intramacronucleata</taxon>
        <taxon>Oligohymenophorea</taxon>
        <taxon>Peniculida</taxon>
        <taxon>Parameciidae</taxon>
        <taxon>Paramecium</taxon>
    </lineage>
</organism>
<evidence type="ECO:0000256" key="1">
    <source>
        <dbReference type="SAM" id="Phobius"/>
    </source>
</evidence>
<keyword evidence="1" id="KW-0472">Membrane</keyword>
<name>A0A8S1PPN8_9CILI</name>
<gene>
    <name evidence="2" type="ORF">PSON_ATCC_30995.1.T0840151</name>
</gene>
<proteinExistence type="predicted"/>
<dbReference type="EMBL" id="CAJJDN010000084">
    <property type="protein sequence ID" value="CAD8105430.1"/>
    <property type="molecule type" value="Genomic_DNA"/>
</dbReference>
<dbReference type="AlphaFoldDB" id="A0A8S1PPN8"/>
<dbReference type="Proteomes" id="UP000692954">
    <property type="component" value="Unassembled WGS sequence"/>
</dbReference>
<feature type="transmembrane region" description="Helical" evidence="1">
    <location>
        <begin position="42"/>
        <end position="64"/>
    </location>
</feature>
<keyword evidence="1" id="KW-0812">Transmembrane</keyword>
<keyword evidence="1" id="KW-1133">Transmembrane helix</keyword>
<evidence type="ECO:0000313" key="3">
    <source>
        <dbReference type="Proteomes" id="UP000692954"/>
    </source>
</evidence>
<comment type="caution">
    <text evidence="2">The sequence shown here is derived from an EMBL/GenBank/DDBJ whole genome shotgun (WGS) entry which is preliminary data.</text>
</comment>
<protein>
    <submittedName>
        <fullName evidence="2">Uncharacterized protein</fullName>
    </submittedName>
</protein>
<dbReference type="OrthoDB" id="305461at2759"/>
<feature type="transmembrane region" description="Helical" evidence="1">
    <location>
        <begin position="6"/>
        <end position="30"/>
    </location>
</feature>
<sequence length="120" mass="14062">MIQEGLQFILFVLHLLFGYLIPILMAALAYEQKNKEKMSRWLMHFFLINVLKQTLFPISSFIGLDALNDTLSICILILPIYISFETLENLFENNYNNIFASKIEILRQKTYEGLQNLNLL</sequence>